<dbReference type="Pfam" id="PF03956">
    <property type="entry name" value="Lys_export"/>
    <property type="match status" value="1"/>
</dbReference>
<sequence length="103" mass="11296">MFFWFAIIFGSLFVGIFIGAGSLLPHGLYRRTSTITSGGLLLLLWAMGAQIGADKDLLVKLNTLGIKAFVLALASVLTSVLVLHWGVKLLIEKKLPQEKERQL</sequence>
<feature type="transmembrane region" description="Helical" evidence="1">
    <location>
        <begin position="36"/>
        <end position="53"/>
    </location>
</feature>
<dbReference type="GO" id="GO:0015661">
    <property type="term" value="F:L-lysine efflux transmembrane transporter activity"/>
    <property type="evidence" value="ECO:0007669"/>
    <property type="project" value="InterPro"/>
</dbReference>
<dbReference type="RefSeq" id="WP_366922733.1">
    <property type="nucleotide sequence ID" value="NZ_CP121694.1"/>
</dbReference>
<feature type="transmembrane region" description="Helical" evidence="1">
    <location>
        <begin position="65"/>
        <end position="91"/>
    </location>
</feature>
<dbReference type="KEGG" id="dbc:MFMK1_003208"/>
<dbReference type="AlphaFoldDB" id="A0AAU0URC8"/>
<keyword evidence="1" id="KW-0812">Transmembrane</keyword>
<gene>
    <name evidence="2" type="ORF">MFMK1_003208</name>
</gene>
<protein>
    <submittedName>
        <fullName evidence="2">Lysine exporter LysO family protein</fullName>
    </submittedName>
</protein>
<keyword evidence="1" id="KW-0472">Membrane</keyword>
<proteinExistence type="predicted"/>
<keyword evidence="3" id="KW-1185">Reference proteome</keyword>
<reference evidence="2 3" key="1">
    <citation type="submission" date="2023-04" db="EMBL/GenBank/DDBJ databases">
        <authorList>
            <person name="Hsu D."/>
        </authorList>
    </citation>
    <scope>NUCLEOTIDE SEQUENCE [LARGE SCALE GENOMIC DNA]</scope>
    <source>
        <strain evidence="2 3">MK1</strain>
    </source>
</reference>
<dbReference type="Proteomes" id="UP001329915">
    <property type="component" value="Chromosome"/>
</dbReference>
<organism evidence="2 3">
    <name type="scientific">Metallumcola ferriviriculae</name>
    <dbReference type="NCBI Taxonomy" id="3039180"/>
    <lineage>
        <taxon>Bacteria</taxon>
        <taxon>Bacillati</taxon>
        <taxon>Bacillota</taxon>
        <taxon>Clostridia</taxon>
        <taxon>Neomoorellales</taxon>
        <taxon>Desulfitibacteraceae</taxon>
        <taxon>Metallumcola</taxon>
    </lineage>
</organism>
<evidence type="ECO:0000256" key="1">
    <source>
        <dbReference type="SAM" id="Phobius"/>
    </source>
</evidence>
<evidence type="ECO:0000313" key="3">
    <source>
        <dbReference type="Proteomes" id="UP001329915"/>
    </source>
</evidence>
<dbReference type="InterPro" id="IPR005642">
    <property type="entry name" value="LysO"/>
</dbReference>
<dbReference type="EMBL" id="CP121694">
    <property type="protein sequence ID" value="WRO23349.1"/>
    <property type="molecule type" value="Genomic_DNA"/>
</dbReference>
<name>A0AAU0URC8_9FIRM</name>
<evidence type="ECO:0000313" key="2">
    <source>
        <dbReference type="EMBL" id="WRO23349.1"/>
    </source>
</evidence>
<accession>A0AAU0URC8</accession>
<feature type="transmembrane region" description="Helical" evidence="1">
    <location>
        <begin position="6"/>
        <end position="24"/>
    </location>
</feature>
<keyword evidence="1" id="KW-1133">Transmembrane helix</keyword>